<feature type="binding site" evidence="7">
    <location>
        <position position="141"/>
    </location>
    <ligand>
        <name>substrate</name>
    </ligand>
</feature>
<dbReference type="NCBIfam" id="NF003699">
    <property type="entry name" value="PRK05312.1"/>
    <property type="match status" value="1"/>
</dbReference>
<keyword evidence="2 7" id="KW-0479">Metal-binding</keyword>
<feature type="binding site" evidence="7">
    <location>
        <position position="275"/>
    </location>
    <ligand>
        <name>a divalent metal cation</name>
        <dbReference type="ChEBI" id="CHEBI:60240"/>
        <note>ligand shared between dimeric partners</note>
    </ligand>
</feature>
<dbReference type="Proteomes" id="UP000294576">
    <property type="component" value="Unassembled WGS sequence"/>
</dbReference>
<protein>
    <recommendedName>
        <fullName evidence="7">4-hydroxythreonine-4-phosphate dehydrogenase</fullName>
        <ecNumber evidence="7">1.1.1.262</ecNumber>
    </recommendedName>
    <alternativeName>
        <fullName evidence="7">4-(phosphohydroxy)-L-threonine dehydrogenase</fullName>
    </alternativeName>
</protein>
<keyword evidence="7" id="KW-0170">Cobalt</keyword>
<keyword evidence="4 7" id="KW-0560">Oxidoreductase</keyword>
<dbReference type="NCBIfam" id="TIGR00557">
    <property type="entry name" value="pdxA"/>
    <property type="match status" value="1"/>
</dbReference>
<evidence type="ECO:0000256" key="3">
    <source>
        <dbReference type="ARBA" id="ARBA00022857"/>
    </source>
</evidence>
<evidence type="ECO:0000313" key="9">
    <source>
        <dbReference type="Proteomes" id="UP000294576"/>
    </source>
</evidence>
<feature type="binding site" evidence="7">
    <location>
        <position position="220"/>
    </location>
    <ligand>
        <name>a divalent metal cation</name>
        <dbReference type="ChEBI" id="CHEBI:60240"/>
        <note>ligand shared between dimeric partners</note>
    </ligand>
</feature>
<dbReference type="GO" id="GO:0000287">
    <property type="term" value="F:magnesium ion binding"/>
    <property type="evidence" value="ECO:0007669"/>
    <property type="project" value="UniProtKB-UniRule"/>
</dbReference>
<evidence type="ECO:0000256" key="1">
    <source>
        <dbReference type="ARBA" id="ARBA00022490"/>
    </source>
</evidence>
<feature type="binding site" evidence="7">
    <location>
        <position position="292"/>
    </location>
    <ligand>
        <name>substrate</name>
    </ligand>
</feature>
<keyword evidence="6 7" id="KW-0664">Pyridoxine biosynthesis</keyword>
<dbReference type="GO" id="GO:0042823">
    <property type="term" value="P:pyridoxal phosphate biosynthetic process"/>
    <property type="evidence" value="ECO:0007669"/>
    <property type="project" value="UniProtKB-UniRule"/>
</dbReference>
<evidence type="ECO:0000313" key="8">
    <source>
        <dbReference type="EMBL" id="TCU11016.1"/>
    </source>
</evidence>
<dbReference type="InterPro" id="IPR005255">
    <property type="entry name" value="PdxA_fam"/>
</dbReference>
<dbReference type="SUPFAM" id="SSF53659">
    <property type="entry name" value="Isocitrate/Isopropylmalate dehydrogenase-like"/>
    <property type="match status" value="1"/>
</dbReference>
<comment type="pathway">
    <text evidence="7">Cofactor biosynthesis; pyridoxine 5'-phosphate biosynthesis; pyridoxine 5'-phosphate from D-erythrose 4-phosphate: step 4/5.</text>
</comment>
<organism evidence="8 9">
    <name type="scientific">Rhizobium sullae</name>
    <name type="common">Rhizobium hedysari</name>
    <dbReference type="NCBI Taxonomy" id="50338"/>
    <lineage>
        <taxon>Bacteria</taxon>
        <taxon>Pseudomonadati</taxon>
        <taxon>Pseudomonadota</taxon>
        <taxon>Alphaproteobacteria</taxon>
        <taxon>Hyphomicrobiales</taxon>
        <taxon>Rhizobiaceae</taxon>
        <taxon>Rhizobium/Agrobacterium group</taxon>
        <taxon>Rhizobium</taxon>
    </lineage>
</organism>
<dbReference type="GO" id="GO:0008270">
    <property type="term" value="F:zinc ion binding"/>
    <property type="evidence" value="ECO:0007669"/>
    <property type="project" value="UniProtKB-UniRule"/>
</dbReference>
<reference evidence="8 9" key="1">
    <citation type="submission" date="2019-03" db="EMBL/GenBank/DDBJ databases">
        <title>Genomic Encyclopedia of Type Strains, Phase IV (KMG-V): Genome sequencing to study the core and pangenomes of soil and plant-associated prokaryotes.</title>
        <authorList>
            <person name="Whitman W."/>
        </authorList>
    </citation>
    <scope>NUCLEOTIDE SEQUENCE [LARGE SCALE GENOMIC DNA]</scope>
    <source>
        <strain evidence="8 9">Hc14</strain>
    </source>
</reference>
<sequence>MATPFSRPLALTQGDPAGVGPDITLMAWLRRRELGLPPFFLIGDPDVLAVRARQLDLSVAIAEASAATASDVFADALPVLAIPAGVEVAAGEPHVATAPATIAAIETAVSLVVKGEAAGVVTNPIAKAVLYEAGFKFPGHTEFLADLAARATGKPVRPVMMLAGPKLRAVPVTIHIPIKDVPQALSGELIVETCRIAHADLRQRFGIERPRLAVAGLNPHAGESGTMGREDEDIIHPAIQLLRSEGIDAIGPLPADTMFHDEARARYDVAVCMYHDQALIPVKALGFDDSVNVTLGLPFVRTSPDHGTAFGIAGKGLAREQSLIAALKLAAHLSRSAEHR</sequence>
<evidence type="ECO:0000256" key="2">
    <source>
        <dbReference type="ARBA" id="ARBA00022723"/>
    </source>
</evidence>
<comment type="caution">
    <text evidence="8">The sequence shown here is derived from an EMBL/GenBank/DDBJ whole genome shotgun (WGS) entry which is preliminary data.</text>
</comment>
<dbReference type="EMBL" id="SMBH01000019">
    <property type="protein sequence ID" value="TCU11016.1"/>
    <property type="molecule type" value="Genomic_DNA"/>
</dbReference>
<feature type="binding site" evidence="7">
    <location>
        <position position="283"/>
    </location>
    <ligand>
        <name>substrate</name>
    </ligand>
</feature>
<dbReference type="AlphaFoldDB" id="A0A4R3Q291"/>
<dbReference type="HAMAP" id="MF_00536">
    <property type="entry name" value="PdxA"/>
    <property type="match status" value="1"/>
</dbReference>
<feature type="binding site" evidence="7">
    <location>
        <position position="175"/>
    </location>
    <ligand>
        <name>a divalent metal cation</name>
        <dbReference type="ChEBI" id="CHEBI:60240"/>
        <note>ligand shared between dimeric partners</note>
    </ligand>
</feature>
<dbReference type="GO" id="GO:0051287">
    <property type="term" value="F:NAD binding"/>
    <property type="evidence" value="ECO:0007669"/>
    <property type="project" value="InterPro"/>
</dbReference>
<feature type="binding site" evidence="7">
    <location>
        <position position="140"/>
    </location>
    <ligand>
        <name>substrate</name>
    </ligand>
</feature>
<keyword evidence="3 7" id="KW-0521">NADP</keyword>
<dbReference type="InterPro" id="IPR037510">
    <property type="entry name" value="PdxA"/>
</dbReference>
<evidence type="ECO:0000256" key="7">
    <source>
        <dbReference type="HAMAP-Rule" id="MF_00536"/>
    </source>
</evidence>
<dbReference type="GO" id="GO:0005737">
    <property type="term" value="C:cytoplasm"/>
    <property type="evidence" value="ECO:0007669"/>
    <property type="project" value="UniProtKB-SubCell"/>
</dbReference>
<comment type="miscellaneous">
    <text evidence="7">The active site is located at the dimer interface.</text>
</comment>
<dbReference type="GO" id="GO:0008615">
    <property type="term" value="P:pyridoxine biosynthetic process"/>
    <property type="evidence" value="ECO:0007669"/>
    <property type="project" value="UniProtKB-UniRule"/>
</dbReference>
<comment type="subcellular location">
    <subcellularLocation>
        <location evidence="7">Cytoplasm</location>
    </subcellularLocation>
</comment>
<keyword evidence="7" id="KW-0862">Zinc</keyword>
<dbReference type="UniPathway" id="UPA00244">
    <property type="reaction ID" value="UER00312"/>
</dbReference>
<dbReference type="PANTHER" id="PTHR30004">
    <property type="entry name" value="4-HYDROXYTHREONINE-4-PHOSPHATE DEHYDROGENASE"/>
    <property type="match status" value="1"/>
</dbReference>
<gene>
    <name evidence="7" type="primary">pdxA</name>
    <name evidence="8" type="ORF">EV132_11912</name>
</gene>
<comment type="subunit">
    <text evidence="7">Homodimer.</text>
</comment>
<comment type="function">
    <text evidence="7">Catalyzes the NAD(P)-dependent oxidation of 4-(phosphooxy)-L-threonine (HTP) into 2-amino-3-oxo-4-(phosphooxy)butyric acid which spontaneously decarboxylates to form 3-amino-2-oxopropyl phosphate (AHAP).</text>
</comment>
<keyword evidence="7" id="KW-0460">Magnesium</keyword>
<comment type="catalytic activity">
    <reaction evidence="7">
        <text>4-(phosphooxy)-L-threonine + NAD(+) = 3-amino-2-oxopropyl phosphate + CO2 + NADH</text>
        <dbReference type="Rhea" id="RHEA:32275"/>
        <dbReference type="ChEBI" id="CHEBI:16526"/>
        <dbReference type="ChEBI" id="CHEBI:57279"/>
        <dbReference type="ChEBI" id="CHEBI:57540"/>
        <dbReference type="ChEBI" id="CHEBI:57945"/>
        <dbReference type="ChEBI" id="CHEBI:58452"/>
        <dbReference type="EC" id="1.1.1.262"/>
    </reaction>
</comment>
<evidence type="ECO:0000256" key="6">
    <source>
        <dbReference type="ARBA" id="ARBA00023096"/>
    </source>
</evidence>
<comment type="cofactor">
    <cofactor evidence="7">
        <name>Zn(2+)</name>
        <dbReference type="ChEBI" id="CHEBI:29105"/>
    </cofactor>
    <cofactor evidence="7">
        <name>Mg(2+)</name>
        <dbReference type="ChEBI" id="CHEBI:18420"/>
    </cofactor>
    <cofactor evidence="7">
        <name>Co(2+)</name>
        <dbReference type="ChEBI" id="CHEBI:48828"/>
    </cofactor>
    <text evidence="7">Binds 1 divalent metal cation per subunit. Can use ions such as Zn(2+), Mg(2+) or Co(2+).</text>
</comment>
<accession>A0A4R3Q291</accession>
<keyword evidence="5 7" id="KW-0520">NAD</keyword>
<name>A0A4R3Q291_RHISU</name>
<comment type="similarity">
    <text evidence="7">Belongs to the PdxA family.</text>
</comment>
<dbReference type="GO" id="GO:0050897">
    <property type="term" value="F:cobalt ion binding"/>
    <property type="evidence" value="ECO:0007669"/>
    <property type="project" value="UniProtKB-UniRule"/>
</dbReference>
<evidence type="ECO:0000256" key="4">
    <source>
        <dbReference type="ARBA" id="ARBA00023002"/>
    </source>
</evidence>
<dbReference type="Gene3D" id="3.40.718.10">
    <property type="entry name" value="Isopropylmalate Dehydrogenase"/>
    <property type="match status" value="1"/>
</dbReference>
<keyword evidence="1 7" id="KW-0963">Cytoplasm</keyword>
<evidence type="ECO:0000256" key="5">
    <source>
        <dbReference type="ARBA" id="ARBA00023027"/>
    </source>
</evidence>
<dbReference type="PANTHER" id="PTHR30004:SF6">
    <property type="entry name" value="D-THREONATE 4-PHOSPHATE DEHYDROGENASE"/>
    <property type="match status" value="1"/>
</dbReference>
<dbReference type="EC" id="1.1.1.262" evidence="7"/>
<dbReference type="Pfam" id="PF04166">
    <property type="entry name" value="PdxA"/>
    <property type="match status" value="1"/>
</dbReference>
<feature type="binding site" evidence="7">
    <location>
        <position position="301"/>
    </location>
    <ligand>
        <name>substrate</name>
    </ligand>
</feature>
<dbReference type="RefSeq" id="WP_132567646.1">
    <property type="nucleotide sequence ID" value="NZ_SMBH01000019.1"/>
</dbReference>
<dbReference type="GO" id="GO:0050570">
    <property type="term" value="F:4-hydroxythreonine-4-phosphate dehydrogenase activity"/>
    <property type="evidence" value="ECO:0007669"/>
    <property type="project" value="UniProtKB-UniRule"/>
</dbReference>
<proteinExistence type="inferred from homology"/>